<dbReference type="PRINTS" id="PR00131">
    <property type="entry name" value="GLHYDRLASE1"/>
</dbReference>
<dbReference type="OrthoDB" id="65569at2759"/>
<dbReference type="RefSeq" id="XP_022154059.1">
    <property type="nucleotide sequence ID" value="XM_022298367.1"/>
</dbReference>
<protein>
    <submittedName>
        <fullName evidence="7 8">Beta-glucosidase 12-like</fullName>
    </submittedName>
</protein>
<evidence type="ECO:0000313" key="6">
    <source>
        <dbReference type="Proteomes" id="UP000504603"/>
    </source>
</evidence>
<gene>
    <name evidence="7 8 9" type="primary">LOC111021409</name>
</gene>
<dbReference type="InterPro" id="IPR001360">
    <property type="entry name" value="Glyco_hydro_1"/>
</dbReference>
<reference evidence="7 8" key="1">
    <citation type="submission" date="2025-04" db="UniProtKB">
        <authorList>
            <consortium name="RefSeq"/>
        </authorList>
    </citation>
    <scope>IDENTIFICATION</scope>
    <source>
        <strain evidence="7 8">OHB3-1</strain>
    </source>
</reference>
<evidence type="ECO:0000256" key="2">
    <source>
        <dbReference type="ARBA" id="ARBA00022801"/>
    </source>
</evidence>
<accession>A0A6J1DKX8</accession>
<evidence type="ECO:0000256" key="3">
    <source>
        <dbReference type="ARBA" id="ARBA00023295"/>
    </source>
</evidence>
<keyword evidence="3" id="KW-0326">Glycosidase</keyword>
<evidence type="ECO:0000313" key="9">
    <source>
        <dbReference type="RefSeq" id="XP_022154061.1"/>
    </source>
</evidence>
<evidence type="ECO:0000256" key="1">
    <source>
        <dbReference type="ARBA" id="ARBA00010838"/>
    </source>
</evidence>
<feature type="chain" id="PRO_5044638424" evidence="5">
    <location>
        <begin position="26"/>
        <end position="515"/>
    </location>
</feature>
<dbReference type="PANTHER" id="PTHR10353">
    <property type="entry name" value="GLYCOSYL HYDROLASE"/>
    <property type="match status" value="1"/>
</dbReference>
<dbReference type="GO" id="GO:0008422">
    <property type="term" value="F:beta-glucosidase activity"/>
    <property type="evidence" value="ECO:0007669"/>
    <property type="project" value="UniProtKB-ARBA"/>
</dbReference>
<evidence type="ECO:0000256" key="4">
    <source>
        <dbReference type="RuleBase" id="RU003690"/>
    </source>
</evidence>
<evidence type="ECO:0000256" key="5">
    <source>
        <dbReference type="SAM" id="SignalP"/>
    </source>
</evidence>
<evidence type="ECO:0000313" key="7">
    <source>
        <dbReference type="RefSeq" id="XP_022154059.1"/>
    </source>
</evidence>
<name>A0A6J1DKX8_MOMCH</name>
<dbReference type="FunFam" id="3.20.20.80:FF:000020">
    <property type="entry name" value="Beta-glucosidase 12"/>
    <property type="match status" value="1"/>
</dbReference>
<keyword evidence="2" id="KW-0378">Hydrolase</keyword>
<evidence type="ECO:0000313" key="8">
    <source>
        <dbReference type="RefSeq" id="XP_022154060.1"/>
    </source>
</evidence>
<dbReference type="RefSeq" id="XP_022154061.1">
    <property type="nucleotide sequence ID" value="XM_022298369.1"/>
</dbReference>
<dbReference type="InterPro" id="IPR017853">
    <property type="entry name" value="GH"/>
</dbReference>
<dbReference type="RefSeq" id="XP_022154060.1">
    <property type="nucleotide sequence ID" value="XM_022298368.1"/>
</dbReference>
<sequence length="515" mass="58961">MASKYGNVVFCFRLVLLLVFVFAEAAPNTPSKSIKAIKRRSFPKGFVFGTASSSYQYEGAAFEHGKGPNIWDNYTHQYPERIVDHSNGDIAVDSYHRYKEDIAIMKQTGLDAYRFSISWARILPKGNLSGGVNKEGIEYYNNLINELLANGIQPYVTLFHWDVPQALQDQYQGFMGRQIVNDFRDYAELCFKEYGDRVKHWITLNEQVTFALQGYVIGKNAPGRCSKWFNSNCIGGDAGTEPYIVGHNLILAHANAVKVYKTRYQKEQKGEIGITLVSAWFVPYSDTRADKEAASRVLDFSYGWFLHPLVYGDYPPVMRSHVKDRLPKFTKEETILTTGSYDFLGINYYTANYAIDTSNSTPPGLPPHYLIDIAANVTTDRDGISIGRKVNDSSWLAAYPQGLREVLLYTKNNYKNPIIYVTENGWLDYDSSDHVEELIHDNGRVKYFHDHLLSLREAIKAGVRVKGYFAWSLLDNFEWADGYSMRFGLVYIDFKNNLKRIPKLSLKWFQNFLKN</sequence>
<dbReference type="SUPFAM" id="SSF51445">
    <property type="entry name" value="(Trans)glycosidases"/>
    <property type="match status" value="1"/>
</dbReference>
<proteinExistence type="inferred from homology"/>
<dbReference type="Proteomes" id="UP000504603">
    <property type="component" value="Unplaced"/>
</dbReference>
<dbReference type="GO" id="GO:0005975">
    <property type="term" value="P:carbohydrate metabolic process"/>
    <property type="evidence" value="ECO:0007669"/>
    <property type="project" value="InterPro"/>
</dbReference>
<feature type="signal peptide" evidence="5">
    <location>
        <begin position="1"/>
        <end position="25"/>
    </location>
</feature>
<keyword evidence="6" id="KW-1185">Reference proteome</keyword>
<keyword evidence="5" id="KW-0732">Signal</keyword>
<dbReference type="Gene3D" id="3.20.20.80">
    <property type="entry name" value="Glycosidases"/>
    <property type="match status" value="1"/>
</dbReference>
<organism evidence="6 7">
    <name type="scientific">Momordica charantia</name>
    <name type="common">Bitter gourd</name>
    <name type="synonym">Balsam pear</name>
    <dbReference type="NCBI Taxonomy" id="3673"/>
    <lineage>
        <taxon>Eukaryota</taxon>
        <taxon>Viridiplantae</taxon>
        <taxon>Streptophyta</taxon>
        <taxon>Embryophyta</taxon>
        <taxon>Tracheophyta</taxon>
        <taxon>Spermatophyta</taxon>
        <taxon>Magnoliopsida</taxon>
        <taxon>eudicotyledons</taxon>
        <taxon>Gunneridae</taxon>
        <taxon>Pentapetalae</taxon>
        <taxon>rosids</taxon>
        <taxon>fabids</taxon>
        <taxon>Cucurbitales</taxon>
        <taxon>Cucurbitaceae</taxon>
        <taxon>Momordiceae</taxon>
        <taxon>Momordica</taxon>
    </lineage>
</organism>
<dbReference type="PANTHER" id="PTHR10353:SF137">
    <property type="entry name" value="MYROSINASE 3-RELATED"/>
    <property type="match status" value="1"/>
</dbReference>
<dbReference type="AlphaFoldDB" id="A0A6J1DKX8"/>
<dbReference type="InterPro" id="IPR033132">
    <property type="entry name" value="GH_1_N_CS"/>
</dbReference>
<dbReference type="KEGG" id="mcha:111021409"/>
<comment type="similarity">
    <text evidence="1 4">Belongs to the glycosyl hydrolase 1 family.</text>
</comment>
<dbReference type="Pfam" id="PF00232">
    <property type="entry name" value="Glyco_hydro_1"/>
    <property type="match status" value="1"/>
</dbReference>
<dbReference type="PROSITE" id="PS00653">
    <property type="entry name" value="GLYCOSYL_HYDROL_F1_2"/>
    <property type="match status" value="1"/>
</dbReference>
<dbReference type="GeneID" id="111021409"/>